<dbReference type="PRINTS" id="PR00364">
    <property type="entry name" value="DISEASERSIST"/>
</dbReference>
<dbReference type="PROSITE" id="PS00678">
    <property type="entry name" value="WD_REPEATS_1"/>
    <property type="match status" value="11"/>
</dbReference>
<evidence type="ECO:0000313" key="6">
    <source>
        <dbReference type="EMBL" id="GBG23710.1"/>
    </source>
</evidence>
<proteinExistence type="predicted"/>
<dbReference type="Pfam" id="PF00931">
    <property type="entry name" value="NB-ARC"/>
    <property type="match status" value="1"/>
</dbReference>
<organism evidence="6 7">
    <name type="scientific">Nostoc commune NIES-4072</name>
    <dbReference type="NCBI Taxonomy" id="2005467"/>
    <lineage>
        <taxon>Bacteria</taxon>
        <taxon>Bacillati</taxon>
        <taxon>Cyanobacteriota</taxon>
        <taxon>Cyanophyceae</taxon>
        <taxon>Nostocales</taxon>
        <taxon>Nostocaceae</taxon>
        <taxon>Nostoc</taxon>
    </lineage>
</organism>
<dbReference type="CDD" id="cd00200">
    <property type="entry name" value="WD40"/>
    <property type="match status" value="3"/>
</dbReference>
<feature type="repeat" description="WD" evidence="3">
    <location>
        <begin position="889"/>
        <end position="930"/>
    </location>
</feature>
<dbReference type="InterPro" id="IPR027417">
    <property type="entry name" value="P-loop_NTPase"/>
</dbReference>
<dbReference type="Proteomes" id="UP000245124">
    <property type="component" value="Unassembled WGS sequence"/>
</dbReference>
<keyword evidence="1 3" id="KW-0853">WD repeat</keyword>
<feature type="domain" description="vWA-MoxR associated protein N-terminal HTH" evidence="5">
    <location>
        <begin position="1"/>
        <end position="85"/>
    </location>
</feature>
<evidence type="ECO:0000256" key="3">
    <source>
        <dbReference type="PROSITE-ProRule" id="PRU00221"/>
    </source>
</evidence>
<protein>
    <submittedName>
        <fullName evidence="6">WD-40 repeat-containing protein</fullName>
    </submittedName>
</protein>
<feature type="repeat" description="WD" evidence="3">
    <location>
        <begin position="1098"/>
        <end position="1139"/>
    </location>
</feature>
<dbReference type="InterPro" id="IPR015943">
    <property type="entry name" value="WD40/YVTN_repeat-like_dom_sf"/>
</dbReference>
<dbReference type="InterPro" id="IPR020472">
    <property type="entry name" value="WD40_PAC1"/>
</dbReference>
<dbReference type="SUPFAM" id="SSF52540">
    <property type="entry name" value="P-loop containing nucleoside triphosphate hydrolases"/>
    <property type="match status" value="1"/>
</dbReference>
<dbReference type="Pfam" id="PF00400">
    <property type="entry name" value="WD40"/>
    <property type="match status" value="9"/>
</dbReference>
<dbReference type="RefSeq" id="WP_109013558.1">
    <property type="nucleotide sequence ID" value="NZ_BDUD01000009.1"/>
</dbReference>
<feature type="repeat" description="WD" evidence="3">
    <location>
        <begin position="973"/>
        <end position="1014"/>
    </location>
</feature>
<feature type="repeat" description="WD" evidence="3">
    <location>
        <begin position="772"/>
        <end position="804"/>
    </location>
</feature>
<dbReference type="Pfam" id="PF26355">
    <property type="entry name" value="HTH_VMAP-M9"/>
    <property type="match status" value="1"/>
</dbReference>
<dbReference type="Pfam" id="PF25173">
    <property type="entry name" value="Beta-prop_WDR3_1st"/>
    <property type="match status" value="1"/>
</dbReference>
<dbReference type="EMBL" id="BDUD01000009">
    <property type="protein sequence ID" value="GBG23710.1"/>
    <property type="molecule type" value="Genomic_DNA"/>
</dbReference>
<dbReference type="PROSITE" id="PS50294">
    <property type="entry name" value="WD_REPEATS_REGION"/>
    <property type="match status" value="14"/>
</dbReference>
<evidence type="ECO:0000259" key="5">
    <source>
        <dbReference type="Pfam" id="PF26355"/>
    </source>
</evidence>
<dbReference type="PANTHER" id="PTHR22847:SF637">
    <property type="entry name" value="WD REPEAT DOMAIN 5B"/>
    <property type="match status" value="1"/>
</dbReference>
<feature type="repeat" description="WD" evidence="3">
    <location>
        <begin position="847"/>
        <end position="888"/>
    </location>
</feature>
<keyword evidence="2" id="KW-0677">Repeat</keyword>
<evidence type="ECO:0000256" key="1">
    <source>
        <dbReference type="ARBA" id="ARBA00022574"/>
    </source>
</evidence>
<dbReference type="Gene3D" id="2.130.10.10">
    <property type="entry name" value="YVTN repeat-like/Quinoprotein amine dehydrogenase"/>
    <property type="match status" value="7"/>
</dbReference>
<accession>A0A2R5FYB2</accession>
<dbReference type="SUPFAM" id="SSF50978">
    <property type="entry name" value="WD40 repeat-like"/>
    <property type="match status" value="2"/>
</dbReference>
<feature type="repeat" description="WD" evidence="3">
    <location>
        <begin position="1140"/>
        <end position="1181"/>
    </location>
</feature>
<gene>
    <name evidence="6" type="ORF">NIES4072_74220</name>
</gene>
<dbReference type="GO" id="GO:0043531">
    <property type="term" value="F:ADP binding"/>
    <property type="evidence" value="ECO:0007669"/>
    <property type="project" value="InterPro"/>
</dbReference>
<dbReference type="OrthoDB" id="567898at2"/>
<dbReference type="PANTHER" id="PTHR22847">
    <property type="entry name" value="WD40 REPEAT PROTEIN"/>
    <property type="match status" value="1"/>
</dbReference>
<name>A0A2R5FYB2_NOSCO</name>
<feature type="repeat" description="WD" evidence="3">
    <location>
        <begin position="805"/>
        <end position="846"/>
    </location>
</feature>
<reference evidence="6 7" key="1">
    <citation type="submission" date="2017-06" db="EMBL/GenBank/DDBJ databases">
        <title>Genome sequencing of cyanobaciteial culture collection at National Institute for Environmental Studies (NIES).</title>
        <authorList>
            <person name="Hirose Y."/>
            <person name="Shimura Y."/>
            <person name="Fujisawa T."/>
            <person name="Nakamura Y."/>
            <person name="Kawachi M."/>
        </authorList>
    </citation>
    <scope>NUCLEOTIDE SEQUENCE [LARGE SCALE GENOMIC DNA]</scope>
    <source>
        <strain evidence="6 7">NIES-4072</strain>
    </source>
</reference>
<feature type="repeat" description="WD" evidence="3">
    <location>
        <begin position="720"/>
        <end position="761"/>
    </location>
</feature>
<dbReference type="SUPFAM" id="SSF50998">
    <property type="entry name" value="Quinoprotein alcohol dehydrogenase-like"/>
    <property type="match status" value="1"/>
</dbReference>
<feature type="repeat" description="WD" evidence="3">
    <location>
        <begin position="1057"/>
        <end position="1097"/>
    </location>
</feature>
<comment type="caution">
    <text evidence="6">The sequence shown here is derived from an EMBL/GenBank/DDBJ whole genome shotgun (WGS) entry which is preliminary data.</text>
</comment>
<dbReference type="SMART" id="SM00320">
    <property type="entry name" value="WD40"/>
    <property type="match status" value="14"/>
</dbReference>
<dbReference type="PROSITE" id="PS50231">
    <property type="entry name" value="RICIN_B_LECTIN"/>
    <property type="match status" value="1"/>
</dbReference>
<sequence>MEFEEVLKLVDISVVAKTERHLKDIEVAILRGSWQGWKYHEIAEAYGYTSDYLQQDVGPKLWKLLSEALGEKVSKTNFQTALERQWRFSSNTSRSHLGTVAQFQAPIPLDSGLEVEEVSSKALNFVGHKEVIANRRQDWGEAVGVSVFSGRTQELVTLEQWTVKERCRLVALLGMGGIGKTSLAFKLAQQIQNQFEYIIWRSLRNQPLIEDVLSELIQFLNDEDKTDLPKSVDGKISKLIDCLHKRRCLIVLDNFETVLPSGNSTECYPEGVGAYAELLKRVGETHHQSCVILTSREKPKEILLLEGEKIPIHSLKLNGLKKAEVQEIFQVKGSFSADESEWQILRDHYGGNPLALKIAAVAIQDLLNSDISEFILILKQEKLGFDDIDDLLKRQFNRLSDVEKEIMYWLAINREPVTFQELKEDILSIKSKQRLFSSLGALERSSLLEKNQKGFTQQPVVMEYITKQLIEQIGEEIANEKTDFLVKYALVKAQTKDYVRKIQERVILEPIAKELTATFSSKKIVEYKLNKILSKLKEDISCGYGGGNIINLFRQLNIDLTGYDFSHLTIWQAYLQNVNLHHVNFAYSDLAKSTFTETLGSIFSVAFSPNGELLATSDSDSNIRLWQVTTGRQLFVCKGHTSWAWSITFSPDSSILASCSIDQTTRLWNTSTGECLKILQEPDQVEAITFSPNGSIFASGSVDKTIRLWDVRTGQCLKTLQGHTDSVWSVAFSPNGQLLASGSYDQTVRLWDVHTGECSKILRGHTAWIRAALAFSPNGDIIASGSFDQTVRLWDTSTGQCLETLQGHTNSIVSAAFSLDGQTLASCSYDQTVKLWDIHTGQCLRTLQGHTGLIWSVAYSPDGQMLASGSDDQTVMLWNANTGQCLKTLKGYKNSVFSVALCPNGYTLASGNGDQTVMLWNTNTGQCLKTLPGHTSRLLSVAFSPDSQMLASSGCDRTVILWNANTGQCLKTLLGHGSWVWSVAFSPDSQILASSSEDQTVRLWDVSTGQLLKSLQGHDGGVRAIAFNPSNGILISGSYDRTVRLWDVSTGECLKTLHAHENSVWSVAFSQDGQTFASSSDHTIKLWDFGTNKCLKTLQDHVSSVVSVTFSPNGQMLATGSEDKTVKLWNVSTGECLKTLQGHTNLVSSVVFGPDSKTLVSSSFDETIKFWDITTGNCRRTLRAVRPYEQMNVTGVVGLTEAAIATLKALGAVEDETN</sequence>
<dbReference type="AlphaFoldDB" id="A0A2R5FYB2"/>
<dbReference type="SUPFAM" id="SSF141571">
    <property type="entry name" value="Pentapeptide repeat-like"/>
    <property type="match status" value="1"/>
</dbReference>
<dbReference type="Gene3D" id="3.40.50.300">
    <property type="entry name" value="P-loop containing nucleotide triphosphate hydrolases"/>
    <property type="match status" value="1"/>
</dbReference>
<feature type="repeat" description="WD" evidence="3">
    <location>
        <begin position="678"/>
        <end position="719"/>
    </location>
</feature>
<dbReference type="PROSITE" id="PS50082">
    <property type="entry name" value="WD_REPEATS_2"/>
    <property type="match status" value="14"/>
</dbReference>
<feature type="repeat" description="WD" evidence="3">
    <location>
        <begin position="637"/>
        <end position="678"/>
    </location>
</feature>
<evidence type="ECO:0000259" key="4">
    <source>
        <dbReference type="Pfam" id="PF00931"/>
    </source>
</evidence>
<dbReference type="InterPro" id="IPR001680">
    <property type="entry name" value="WD40_rpt"/>
</dbReference>
<evidence type="ECO:0000313" key="7">
    <source>
        <dbReference type="Proteomes" id="UP000245124"/>
    </source>
</evidence>
<feature type="repeat" description="WD" evidence="3">
    <location>
        <begin position="931"/>
        <end position="972"/>
    </location>
</feature>
<feature type="domain" description="NB-ARC" evidence="4">
    <location>
        <begin position="160"/>
        <end position="254"/>
    </location>
</feature>
<feature type="repeat" description="WD" evidence="3">
    <location>
        <begin position="595"/>
        <end position="636"/>
    </location>
</feature>
<dbReference type="PRINTS" id="PR00320">
    <property type="entry name" value="GPROTEINBRPT"/>
</dbReference>
<dbReference type="InterPro" id="IPR036322">
    <property type="entry name" value="WD40_repeat_dom_sf"/>
</dbReference>
<dbReference type="InterPro" id="IPR011047">
    <property type="entry name" value="Quinoprotein_ADH-like_sf"/>
</dbReference>
<dbReference type="InterPro" id="IPR019775">
    <property type="entry name" value="WD40_repeat_CS"/>
</dbReference>
<feature type="repeat" description="WD" evidence="3">
    <location>
        <begin position="1015"/>
        <end position="1056"/>
    </location>
</feature>
<keyword evidence="7" id="KW-1185">Reference proteome</keyword>
<evidence type="ECO:0000256" key="2">
    <source>
        <dbReference type="ARBA" id="ARBA00022737"/>
    </source>
</evidence>
<dbReference type="InterPro" id="IPR002182">
    <property type="entry name" value="NB-ARC"/>
</dbReference>
<dbReference type="InterPro" id="IPR058651">
    <property type="entry name" value="HTH_VMAP-M9"/>
</dbReference>